<dbReference type="GO" id="GO:0016020">
    <property type="term" value="C:membrane"/>
    <property type="evidence" value="ECO:0007669"/>
    <property type="project" value="UniProtKB-SubCell"/>
</dbReference>
<accession>A0A6J6CLS6</accession>
<sequence>MLLADITNLSDFVDYIPFDGKQLVGIPFALVGAVFLSLGAQFQHAGVGRVESDADAANLAKGRKAIKTRLQMSHLISLLKRPSWLIGTLLLVLAIVFQLISLAFSPLIVVQPIGAVALVITAMLNSRVSRVKLNSMSILSIVLCVVGIGLFVSIAAYTARDRPLADFELWLIVAIMTVILLALGSLFFFGKGQTKAIWYIIGAGVLYGFVATLAKVVMQGIVTQNMSILTWVCLLLLIVGTALGSLFVQNAYSSGPPDLVIAGLTVIDPIVAVTIAIVILQEAAQAGPVEILAFIGAGIISVIGVFLLARHHPQTHQAVDDVSQSPESSQKRS</sequence>
<evidence type="ECO:0000256" key="2">
    <source>
        <dbReference type="ARBA" id="ARBA00022692"/>
    </source>
</evidence>
<feature type="transmembrane region" description="Helical" evidence="5">
    <location>
        <begin position="136"/>
        <end position="157"/>
    </location>
</feature>
<proteinExistence type="predicted"/>
<feature type="transmembrane region" description="Helical" evidence="5">
    <location>
        <begin position="228"/>
        <end position="247"/>
    </location>
</feature>
<feature type="transmembrane region" description="Helical" evidence="5">
    <location>
        <begin position="82"/>
        <end position="100"/>
    </location>
</feature>
<keyword evidence="3 5" id="KW-1133">Transmembrane helix</keyword>
<evidence type="ECO:0000256" key="3">
    <source>
        <dbReference type="ARBA" id="ARBA00022989"/>
    </source>
</evidence>
<feature type="transmembrane region" description="Helical" evidence="5">
    <location>
        <begin position="106"/>
        <end position="124"/>
    </location>
</feature>
<feature type="transmembrane region" description="Helical" evidence="5">
    <location>
        <begin position="291"/>
        <end position="309"/>
    </location>
</feature>
<dbReference type="PANTHER" id="PTHR40761">
    <property type="entry name" value="CONSERVED INTEGRAL MEMBRANE ALANINE VALINE AND LEUCINE RICH PROTEIN-RELATED"/>
    <property type="match status" value="1"/>
</dbReference>
<feature type="transmembrane region" description="Helical" evidence="5">
    <location>
        <begin position="196"/>
        <end position="222"/>
    </location>
</feature>
<dbReference type="Pfam" id="PF05653">
    <property type="entry name" value="Mg_trans_NIPA"/>
    <property type="match status" value="1"/>
</dbReference>
<dbReference type="EMBL" id="CAEZTD010000006">
    <property type="protein sequence ID" value="CAB4552482.1"/>
    <property type="molecule type" value="Genomic_DNA"/>
</dbReference>
<organism evidence="6">
    <name type="scientific">freshwater metagenome</name>
    <dbReference type="NCBI Taxonomy" id="449393"/>
    <lineage>
        <taxon>unclassified sequences</taxon>
        <taxon>metagenomes</taxon>
        <taxon>ecological metagenomes</taxon>
    </lineage>
</organism>
<feature type="transmembrane region" description="Helical" evidence="5">
    <location>
        <begin position="169"/>
        <end position="189"/>
    </location>
</feature>
<feature type="transmembrane region" description="Helical" evidence="5">
    <location>
        <begin position="259"/>
        <end position="279"/>
    </location>
</feature>
<evidence type="ECO:0000256" key="4">
    <source>
        <dbReference type="ARBA" id="ARBA00023136"/>
    </source>
</evidence>
<evidence type="ECO:0000313" key="6">
    <source>
        <dbReference type="EMBL" id="CAB4552482.1"/>
    </source>
</evidence>
<evidence type="ECO:0000256" key="1">
    <source>
        <dbReference type="ARBA" id="ARBA00004141"/>
    </source>
</evidence>
<reference evidence="6" key="1">
    <citation type="submission" date="2020-05" db="EMBL/GenBank/DDBJ databases">
        <authorList>
            <person name="Chiriac C."/>
            <person name="Salcher M."/>
            <person name="Ghai R."/>
            <person name="Kavagutti S V."/>
        </authorList>
    </citation>
    <scope>NUCLEOTIDE SEQUENCE</scope>
</reference>
<dbReference type="AlphaFoldDB" id="A0A6J6CLS6"/>
<gene>
    <name evidence="6" type="ORF">UFOPK1591_00140</name>
</gene>
<dbReference type="NCBIfam" id="NF038012">
    <property type="entry name" value="DMT_1"/>
    <property type="match status" value="1"/>
</dbReference>
<dbReference type="InterPro" id="IPR008521">
    <property type="entry name" value="Mg_trans_NIPA"/>
</dbReference>
<evidence type="ECO:0000256" key="5">
    <source>
        <dbReference type="SAM" id="Phobius"/>
    </source>
</evidence>
<feature type="transmembrane region" description="Helical" evidence="5">
    <location>
        <begin position="20"/>
        <end position="40"/>
    </location>
</feature>
<dbReference type="PANTHER" id="PTHR40761:SF1">
    <property type="entry name" value="CONSERVED INTEGRAL MEMBRANE ALANINE VALINE AND LEUCINE RICH PROTEIN-RELATED"/>
    <property type="match status" value="1"/>
</dbReference>
<dbReference type="GO" id="GO:0015095">
    <property type="term" value="F:magnesium ion transmembrane transporter activity"/>
    <property type="evidence" value="ECO:0007669"/>
    <property type="project" value="InterPro"/>
</dbReference>
<keyword evidence="2 5" id="KW-0812">Transmembrane</keyword>
<name>A0A6J6CLS6_9ZZZZ</name>
<protein>
    <submittedName>
        <fullName evidence="6">Unannotated protein</fullName>
    </submittedName>
</protein>
<keyword evidence="4 5" id="KW-0472">Membrane</keyword>
<comment type="subcellular location">
    <subcellularLocation>
        <location evidence="1">Membrane</location>
        <topology evidence="1">Multi-pass membrane protein</topology>
    </subcellularLocation>
</comment>